<dbReference type="Proteomes" id="UP000053257">
    <property type="component" value="Unassembled WGS sequence"/>
</dbReference>
<protein>
    <recommendedName>
        <fullName evidence="4">Isomerase YbhE</fullName>
    </recommendedName>
</protein>
<comment type="similarity">
    <text evidence="1">Belongs to the cycloisomerase 2 family.</text>
</comment>
<dbReference type="Gene3D" id="2.130.10.10">
    <property type="entry name" value="YVTN repeat-like/Quinoprotein amine dehydrogenase"/>
    <property type="match status" value="1"/>
</dbReference>
<organism evidence="2 3">
    <name type="scientific">Phlebiopsis gigantea (strain 11061_1 CR5-6)</name>
    <name type="common">White-rot fungus</name>
    <name type="synonym">Peniophora gigantea</name>
    <dbReference type="NCBI Taxonomy" id="745531"/>
    <lineage>
        <taxon>Eukaryota</taxon>
        <taxon>Fungi</taxon>
        <taxon>Dikarya</taxon>
        <taxon>Basidiomycota</taxon>
        <taxon>Agaricomycotina</taxon>
        <taxon>Agaricomycetes</taxon>
        <taxon>Polyporales</taxon>
        <taxon>Phanerochaetaceae</taxon>
        <taxon>Phlebiopsis</taxon>
    </lineage>
</organism>
<evidence type="ECO:0000313" key="3">
    <source>
        <dbReference type="Proteomes" id="UP000053257"/>
    </source>
</evidence>
<gene>
    <name evidence="2" type="ORF">PHLGIDRAFT_22966</name>
</gene>
<dbReference type="InterPro" id="IPR050282">
    <property type="entry name" value="Cycloisomerase_2"/>
</dbReference>
<dbReference type="PANTHER" id="PTHR30344">
    <property type="entry name" value="6-PHOSPHOGLUCONOLACTONASE-RELATED"/>
    <property type="match status" value="1"/>
</dbReference>
<dbReference type="STRING" id="745531.A0A0C3PQH4"/>
<dbReference type="InterPro" id="IPR019405">
    <property type="entry name" value="Lactonase_7-beta_prop"/>
</dbReference>
<dbReference type="PANTHER" id="PTHR30344:SF1">
    <property type="entry name" value="6-PHOSPHOGLUCONOLACTONASE"/>
    <property type="match status" value="1"/>
</dbReference>
<sequence length="348" mass="37101">MVNFTILAGGYSSFVVSYLFNSDASSLSILNQSPTGANPSWITLHPTNNSILYATNENTVGALQSFTIGSEGVLTTIDTVPSGGDSPAFTAVVDGGQVAIMNYNTGNGKIIPFTSDPLHFATDAPLITFPSEVQSHPHMAKQVGDEIFIPDLGADKIWRLVQDGADGNFKIQGFIQQPTGSGPRHITTRGNNLYVLHELSSTLTQQVIPPAPNGTTPLIANFSILPPVQPAGSDWHAGEILLAESSRKFPEPLIFVSNRNTGNVDPRGDTIAVFQVEPQLKLVNQIYTGLDQIRGMQLGGPDNEYLIAAGVAGSAGTIVFERVGNGTNLKQVVQNTEVAQRSGFVWLN</sequence>
<dbReference type="HOGENOM" id="CLU_038716_1_0_1"/>
<dbReference type="OrthoDB" id="9972196at2759"/>
<reference evidence="2 3" key="1">
    <citation type="journal article" date="2014" name="PLoS Genet.">
        <title>Analysis of the Phlebiopsis gigantea genome, transcriptome and secretome provides insight into its pioneer colonization strategies of wood.</title>
        <authorList>
            <person name="Hori C."/>
            <person name="Ishida T."/>
            <person name="Igarashi K."/>
            <person name="Samejima M."/>
            <person name="Suzuki H."/>
            <person name="Master E."/>
            <person name="Ferreira P."/>
            <person name="Ruiz-Duenas F.J."/>
            <person name="Held B."/>
            <person name="Canessa P."/>
            <person name="Larrondo L.F."/>
            <person name="Schmoll M."/>
            <person name="Druzhinina I.S."/>
            <person name="Kubicek C.P."/>
            <person name="Gaskell J.A."/>
            <person name="Kersten P."/>
            <person name="St John F."/>
            <person name="Glasner J."/>
            <person name="Sabat G."/>
            <person name="Splinter BonDurant S."/>
            <person name="Syed K."/>
            <person name="Yadav J."/>
            <person name="Mgbeahuruike A.C."/>
            <person name="Kovalchuk A."/>
            <person name="Asiegbu F.O."/>
            <person name="Lackner G."/>
            <person name="Hoffmeister D."/>
            <person name="Rencoret J."/>
            <person name="Gutierrez A."/>
            <person name="Sun H."/>
            <person name="Lindquist E."/>
            <person name="Barry K."/>
            <person name="Riley R."/>
            <person name="Grigoriev I.V."/>
            <person name="Henrissat B."/>
            <person name="Kues U."/>
            <person name="Berka R.M."/>
            <person name="Martinez A.T."/>
            <person name="Covert S.F."/>
            <person name="Blanchette R.A."/>
            <person name="Cullen D."/>
        </authorList>
    </citation>
    <scope>NUCLEOTIDE SEQUENCE [LARGE SCALE GENOMIC DNA]</scope>
    <source>
        <strain evidence="2 3">11061_1 CR5-6</strain>
    </source>
</reference>
<evidence type="ECO:0008006" key="4">
    <source>
        <dbReference type="Google" id="ProtNLM"/>
    </source>
</evidence>
<evidence type="ECO:0000256" key="1">
    <source>
        <dbReference type="ARBA" id="ARBA00005564"/>
    </source>
</evidence>
<name>A0A0C3PQH4_PHLG1</name>
<dbReference type="AlphaFoldDB" id="A0A0C3PQH4"/>
<dbReference type="GO" id="GO:0017057">
    <property type="term" value="F:6-phosphogluconolactonase activity"/>
    <property type="evidence" value="ECO:0007669"/>
    <property type="project" value="TreeGrafter"/>
</dbReference>
<dbReference type="InterPro" id="IPR015943">
    <property type="entry name" value="WD40/YVTN_repeat-like_dom_sf"/>
</dbReference>
<accession>A0A0C3PQH4</accession>
<dbReference type="SUPFAM" id="SSF51004">
    <property type="entry name" value="C-terminal (heme d1) domain of cytochrome cd1-nitrite reductase"/>
    <property type="match status" value="1"/>
</dbReference>
<evidence type="ECO:0000313" key="2">
    <source>
        <dbReference type="EMBL" id="KIP09338.1"/>
    </source>
</evidence>
<keyword evidence="3" id="KW-1185">Reference proteome</keyword>
<dbReference type="InterPro" id="IPR011048">
    <property type="entry name" value="Haem_d1_sf"/>
</dbReference>
<proteinExistence type="inferred from homology"/>
<dbReference type="Pfam" id="PF10282">
    <property type="entry name" value="Lactonase"/>
    <property type="match status" value="1"/>
</dbReference>
<dbReference type="EMBL" id="KN840467">
    <property type="protein sequence ID" value="KIP09338.1"/>
    <property type="molecule type" value="Genomic_DNA"/>
</dbReference>